<dbReference type="SUPFAM" id="SSF53335">
    <property type="entry name" value="S-adenosyl-L-methionine-dependent methyltransferases"/>
    <property type="match status" value="1"/>
</dbReference>
<dbReference type="InterPro" id="IPR006901">
    <property type="entry name" value="TrmK"/>
</dbReference>
<dbReference type="PIRSF" id="PIRSF018637">
    <property type="entry name" value="TrmK"/>
    <property type="match status" value="1"/>
</dbReference>
<dbReference type="Gene3D" id="1.10.287.1890">
    <property type="match status" value="1"/>
</dbReference>
<proteinExistence type="predicted"/>
<organism evidence="1">
    <name type="scientific">human gut metagenome</name>
    <dbReference type="NCBI Taxonomy" id="408170"/>
    <lineage>
        <taxon>unclassified sequences</taxon>
        <taxon>metagenomes</taxon>
        <taxon>organismal metagenomes</taxon>
    </lineage>
</organism>
<keyword evidence="1" id="KW-0489">Methyltransferase</keyword>
<gene>
    <name evidence="1" type="ORF">OBE_16426</name>
</gene>
<dbReference type="InterPro" id="IPR029063">
    <property type="entry name" value="SAM-dependent_MTases_sf"/>
</dbReference>
<dbReference type="GO" id="GO:0160105">
    <property type="term" value="F:tRNA (adenine(22)-N1)-methyltransferase activity"/>
    <property type="evidence" value="ECO:0007669"/>
    <property type="project" value="InterPro"/>
</dbReference>
<keyword evidence="1" id="KW-0808">Transferase</keyword>
<dbReference type="PANTHER" id="PTHR38451:SF1">
    <property type="entry name" value="TRNA (ADENINE(22)-N(1))-METHYLTRANSFERASE"/>
    <property type="match status" value="1"/>
</dbReference>
<dbReference type="PANTHER" id="PTHR38451">
    <property type="entry name" value="TRNA (ADENINE(22)-N(1))-METHYLTRANSFERASE"/>
    <property type="match status" value="1"/>
</dbReference>
<dbReference type="AlphaFoldDB" id="K1SFD4"/>
<protein>
    <submittedName>
        <fullName evidence="1">SAM-dependent methyltransferase</fullName>
    </submittedName>
</protein>
<comment type="caution">
    <text evidence="1">The sequence shown here is derived from an EMBL/GenBank/DDBJ whole genome shotgun (WGS) entry which is preliminary data.</text>
</comment>
<dbReference type="Gene3D" id="3.40.50.150">
    <property type="entry name" value="Vaccinia Virus protein VP39"/>
    <property type="match status" value="1"/>
</dbReference>
<sequence length="226" mass="26011">MIVNKRLKEVSKLVDDGSSILDVGCDHAFLDIFLAQDKTKKLKKIVASDNKEGPLEQAKNNILQHKLSELIELRLGNGLDVYTSDIDTVIISGMGGRNMIGIFKAHPEYLKNINTFILSPNNFQVDLKKFLVKSNFKIEKEVLVKDGKYIYQVIKFVRGKAHYSSREYFFGPLLLKNKDKLFIEYYTRELKSRQIIIKLLPAGFSFRKIKLKKEIKIISLELANTR</sequence>
<evidence type="ECO:0000313" key="1">
    <source>
        <dbReference type="EMBL" id="EKC46116.1"/>
    </source>
</evidence>
<reference evidence="1" key="1">
    <citation type="journal article" date="2013" name="Environ. Microbiol.">
        <title>Microbiota from the distal guts of lean and obese adolescents exhibit partial functional redundancy besides clear differences in community structure.</title>
        <authorList>
            <person name="Ferrer M."/>
            <person name="Ruiz A."/>
            <person name="Lanza F."/>
            <person name="Haange S.B."/>
            <person name="Oberbach A."/>
            <person name="Till H."/>
            <person name="Bargiela R."/>
            <person name="Campoy C."/>
            <person name="Segura M.T."/>
            <person name="Richter M."/>
            <person name="von Bergen M."/>
            <person name="Seifert J."/>
            <person name="Suarez A."/>
        </authorList>
    </citation>
    <scope>NUCLEOTIDE SEQUENCE</scope>
</reference>
<accession>K1SFD4</accession>
<dbReference type="Pfam" id="PF04816">
    <property type="entry name" value="TrmK"/>
    <property type="match status" value="1"/>
</dbReference>
<dbReference type="GO" id="GO:0032259">
    <property type="term" value="P:methylation"/>
    <property type="evidence" value="ECO:0007669"/>
    <property type="project" value="UniProtKB-KW"/>
</dbReference>
<dbReference type="EMBL" id="AJWZ01011204">
    <property type="protein sequence ID" value="EKC46116.1"/>
    <property type="molecule type" value="Genomic_DNA"/>
</dbReference>
<name>K1SFD4_9ZZZZ</name>